<dbReference type="PIRSF" id="PIRSF001439">
    <property type="entry name" value="CryM"/>
    <property type="match status" value="1"/>
</dbReference>
<dbReference type="Proteomes" id="UP001058271">
    <property type="component" value="Chromosome"/>
</dbReference>
<reference evidence="1" key="1">
    <citation type="submission" date="2021-04" db="EMBL/GenBank/DDBJ databases">
        <title>Biosynthetic gene clusters of Dactylosporangioum roseum.</title>
        <authorList>
            <person name="Hartkoorn R.C."/>
            <person name="Beaudoing E."/>
            <person name="Hot D."/>
            <person name="Moureu S."/>
        </authorList>
    </citation>
    <scope>NUCLEOTIDE SEQUENCE</scope>
    <source>
        <strain evidence="1">NRRL B-16295</strain>
    </source>
</reference>
<dbReference type="Gene3D" id="3.40.50.720">
    <property type="entry name" value="NAD(P)-binding Rossmann-like Domain"/>
    <property type="match status" value="1"/>
</dbReference>
<dbReference type="InterPro" id="IPR003462">
    <property type="entry name" value="ODC_Mu_crystall"/>
</dbReference>
<name>A0ABY5YYR1_9ACTN</name>
<dbReference type="PANTHER" id="PTHR13812:SF19">
    <property type="entry name" value="KETIMINE REDUCTASE MU-CRYSTALLIN"/>
    <property type="match status" value="1"/>
</dbReference>
<dbReference type="SUPFAM" id="SSF51735">
    <property type="entry name" value="NAD(P)-binding Rossmann-fold domains"/>
    <property type="match status" value="1"/>
</dbReference>
<dbReference type="InterPro" id="IPR023401">
    <property type="entry name" value="ODC_N"/>
</dbReference>
<proteinExistence type="predicted"/>
<dbReference type="PANTHER" id="PTHR13812">
    <property type="entry name" value="KETIMINE REDUCTASE MU-CRYSTALLIN"/>
    <property type="match status" value="1"/>
</dbReference>
<organism evidence="1 2">
    <name type="scientific">Dactylosporangium roseum</name>
    <dbReference type="NCBI Taxonomy" id="47989"/>
    <lineage>
        <taxon>Bacteria</taxon>
        <taxon>Bacillati</taxon>
        <taxon>Actinomycetota</taxon>
        <taxon>Actinomycetes</taxon>
        <taxon>Micromonosporales</taxon>
        <taxon>Micromonosporaceae</taxon>
        <taxon>Dactylosporangium</taxon>
    </lineage>
</organism>
<dbReference type="Pfam" id="PF02423">
    <property type="entry name" value="OCD_Mu_crystall"/>
    <property type="match status" value="1"/>
</dbReference>
<protein>
    <submittedName>
        <fullName evidence="1">Ornithine cyclodeaminase family protein</fullName>
    </submittedName>
</protein>
<evidence type="ECO:0000313" key="1">
    <source>
        <dbReference type="EMBL" id="UWZ34531.1"/>
    </source>
</evidence>
<dbReference type="RefSeq" id="WP_260723852.1">
    <property type="nucleotide sequence ID" value="NZ_BAAABS010000091.1"/>
</dbReference>
<keyword evidence="2" id="KW-1185">Reference proteome</keyword>
<dbReference type="InterPro" id="IPR036291">
    <property type="entry name" value="NAD(P)-bd_dom_sf"/>
</dbReference>
<evidence type="ECO:0000313" key="2">
    <source>
        <dbReference type="Proteomes" id="UP001058271"/>
    </source>
</evidence>
<accession>A0ABY5YYR1</accession>
<gene>
    <name evidence="1" type="ORF">Drose_25305</name>
</gene>
<dbReference type="EMBL" id="CP073721">
    <property type="protein sequence ID" value="UWZ34531.1"/>
    <property type="molecule type" value="Genomic_DNA"/>
</dbReference>
<sequence>MTNLRPRGKPTQAHERHFAGMRLISADEVAAHVPFEAAVDALENALLNGLDPECDPMRSRIETATGEFLMMPSTLGELSGIKVLSSTEANPRRGLPLIQGAYLLFDGPDQRPAAIIDGIALTNLRTPALSALALRFLTPDRKPERLTIFGAGPQARGHALALCALRNVTDVSLVGVDAASVEALAAEITQTGTPARPYILEEAAPAVARADIICTCTSSPTPLFDGALVRDSAVVVAMGSHSPETRETDDTLITRATVVIESRSSVLREAGDIIIPVESGLIDGDVLVTLSDVVTGNAHVDSTRPRLFKFVGMPWQDLVVAAAIYRSITSTPQP</sequence>
<dbReference type="Gene3D" id="3.30.1780.10">
    <property type="entry name" value="ornithine cyclodeaminase, domain 1"/>
    <property type="match status" value="1"/>
</dbReference>